<comment type="caution">
    <text evidence="1">The sequence shown here is derived from an EMBL/GenBank/DDBJ whole genome shotgun (WGS) entry which is preliminary data.</text>
</comment>
<proteinExistence type="predicted"/>
<accession>A0A7C2S6C5</accession>
<name>A0A7C2S6C5_ARCFL</name>
<evidence type="ECO:0000313" key="1">
    <source>
        <dbReference type="EMBL" id="HET20904.1"/>
    </source>
</evidence>
<dbReference type="CDD" id="cd00525">
    <property type="entry name" value="AE_Prim_S_like"/>
    <property type="match status" value="1"/>
</dbReference>
<protein>
    <submittedName>
        <fullName evidence="1">Uncharacterized protein</fullName>
    </submittedName>
</protein>
<dbReference type="EMBL" id="DSCQ01000025">
    <property type="protein sequence ID" value="HET20904.1"/>
    <property type="molecule type" value="Genomic_DNA"/>
</dbReference>
<dbReference type="AlphaFoldDB" id="A0A7C2S6C5"/>
<reference evidence="1" key="1">
    <citation type="journal article" date="2020" name="mSystems">
        <title>Genome- and Community-Level Interaction Insights into Carbon Utilization and Element Cycling Functions of Hydrothermarchaeota in Hydrothermal Sediment.</title>
        <authorList>
            <person name="Zhou Z."/>
            <person name="Liu Y."/>
            <person name="Xu W."/>
            <person name="Pan J."/>
            <person name="Luo Z.H."/>
            <person name="Li M."/>
        </authorList>
    </citation>
    <scope>NUCLEOTIDE SEQUENCE [LARGE SCALE GENOMIC DNA]</scope>
    <source>
        <strain evidence="1">SpSt-12</strain>
    </source>
</reference>
<sequence length="356" mass="41931">MSKSSMSKNPVNEIVSELDKFYLNFPREIGWKTQQGFIRNRYVSRADQLAQKLENIQQDFFASVYSFDCKYRDGRQWDRNSAVINRMFFDFDCPEDPKAALKEAKKLIRELSVAPLVTFSGAKGFHVHVVFRRVAIRPETLKMFGTRIAERLKLKTCDTQVFEVARLSRVPFSLHSKSGLPCTPIRASRLLKMTFDDVLRFVKRGQWDPAEPELDRDFAETIEIADYMFHEEEKRELQKLPKPLEAMMENKAIKGRKARIEYYLKVLRVHGRLSADERIREIHLKSPWIARHGANEGAVEHIARVHLILMMIEEGWTDEQIHAAFKLAKDYDPKRTQYYIDYNRKWVEKRKEKPES</sequence>
<organism evidence="1">
    <name type="scientific">Archaeoglobus fulgidus</name>
    <dbReference type="NCBI Taxonomy" id="2234"/>
    <lineage>
        <taxon>Archaea</taxon>
        <taxon>Methanobacteriati</taxon>
        <taxon>Methanobacteriota</taxon>
        <taxon>Archaeoglobi</taxon>
        <taxon>Archaeoglobales</taxon>
        <taxon>Archaeoglobaceae</taxon>
        <taxon>Archaeoglobus</taxon>
    </lineage>
</organism>
<dbReference type="Gene3D" id="3.90.920.10">
    <property type="entry name" value="DNA primase, PRIM domain"/>
    <property type="match status" value="1"/>
</dbReference>
<gene>
    <name evidence="1" type="ORF">ENN70_02110</name>
</gene>
<dbReference type="SUPFAM" id="SSF56747">
    <property type="entry name" value="Prim-pol domain"/>
    <property type="match status" value="1"/>
</dbReference>